<dbReference type="SUPFAM" id="SSF55347">
    <property type="entry name" value="Glyceraldehyde-3-phosphate dehydrogenase-like, C-terminal domain"/>
    <property type="match status" value="1"/>
</dbReference>
<organism evidence="4 5">
    <name type="scientific">Sulfobacillus acidophilus</name>
    <dbReference type="NCBI Taxonomy" id="53633"/>
    <lineage>
        <taxon>Bacteria</taxon>
        <taxon>Bacillati</taxon>
        <taxon>Bacillota</taxon>
        <taxon>Clostridia</taxon>
        <taxon>Eubacteriales</taxon>
        <taxon>Clostridiales Family XVII. Incertae Sedis</taxon>
        <taxon>Sulfobacillus</taxon>
    </lineage>
</organism>
<dbReference type="InterPro" id="IPR000683">
    <property type="entry name" value="Gfo/Idh/MocA-like_OxRdtase_N"/>
</dbReference>
<dbReference type="Proteomes" id="UP000241848">
    <property type="component" value="Unassembled WGS sequence"/>
</dbReference>
<feature type="domain" description="Gfo/Idh/MocA-like oxidoreductase C-terminal" evidence="3">
    <location>
        <begin position="135"/>
        <end position="425"/>
    </location>
</feature>
<dbReference type="Gene3D" id="3.40.50.720">
    <property type="entry name" value="NAD(P)-binding Rossmann-like Domain"/>
    <property type="match status" value="1"/>
</dbReference>
<dbReference type="InterPro" id="IPR036291">
    <property type="entry name" value="NAD(P)-bd_dom_sf"/>
</dbReference>
<gene>
    <name evidence="4" type="ORF">C7B45_16170</name>
</gene>
<comment type="caution">
    <text evidence="4">The sequence shown here is derived from an EMBL/GenBank/DDBJ whole genome shotgun (WGS) entry which is preliminary data.</text>
</comment>
<dbReference type="Pfam" id="PF01408">
    <property type="entry name" value="GFO_IDH_MocA"/>
    <property type="match status" value="1"/>
</dbReference>
<evidence type="ECO:0000259" key="3">
    <source>
        <dbReference type="Pfam" id="PF02894"/>
    </source>
</evidence>
<dbReference type="InterPro" id="IPR051450">
    <property type="entry name" value="Gfo/Idh/MocA_Oxidoreductases"/>
</dbReference>
<evidence type="ECO:0000313" key="5">
    <source>
        <dbReference type="Proteomes" id="UP000241848"/>
    </source>
</evidence>
<dbReference type="SUPFAM" id="SSF51735">
    <property type="entry name" value="NAD(P)-binding Rossmann-fold domains"/>
    <property type="match status" value="1"/>
</dbReference>
<sequence length="435" mass="48668">MVIAGTGYRAVTLFGRMLTDPRARGLAQLVGLYDPNPLRLQVAASAMKVQVPQYTDFAEMLQKTRCGTVIVTTVDRTHDAYIIAALEAGKDVITEKPLTTDPEKLSRILQAERLSGHQVTVTFNYRYAPYATAVREFLASGRLGTVTSVNFEWYLDTVHGADYFRRWHRQVQNSGSLWVHKATHHFDLVNWWLQQDPVEVYARGARRFYGEQGRPHGERCSTCAFTKSCEFAFDWQGDPLFESLYRQAEAADGYWRDGCVFAGDVDIWDTMTASVRYSGGVFMNYALHAYMPFEGYRIAFNGTGGRLECSVIEAVTPHTIPEFTRRQALRCSPDTASAQDFRFPLRVSDQETLYFFPVFGGVEAVAMPRTLVDHGGGDERMALDLLAPDAIDRWGHRAGTRAGAYSILTGIAARESIAQNRAVALGELVDLALLQ</sequence>
<dbReference type="InterPro" id="IPR004104">
    <property type="entry name" value="Gfo/Idh/MocA-like_OxRdtase_C"/>
</dbReference>
<feature type="domain" description="Gfo/Idh/MocA-like oxidoreductase N-terminal" evidence="2">
    <location>
        <begin position="2"/>
        <end position="123"/>
    </location>
</feature>
<dbReference type="AlphaFoldDB" id="A0A2T2WD70"/>
<evidence type="ECO:0000313" key="4">
    <source>
        <dbReference type="EMBL" id="PSR20176.1"/>
    </source>
</evidence>
<dbReference type="Pfam" id="PF02894">
    <property type="entry name" value="GFO_IDH_MocA_C"/>
    <property type="match status" value="1"/>
</dbReference>
<name>A0A2T2WD70_9FIRM</name>
<comment type="similarity">
    <text evidence="1">Belongs to the Gfo/Idh/MocA family.</text>
</comment>
<dbReference type="Gene3D" id="3.30.360.10">
    <property type="entry name" value="Dihydrodipicolinate Reductase, domain 2"/>
    <property type="match status" value="1"/>
</dbReference>
<dbReference type="GO" id="GO:0000166">
    <property type="term" value="F:nucleotide binding"/>
    <property type="evidence" value="ECO:0007669"/>
    <property type="project" value="InterPro"/>
</dbReference>
<evidence type="ECO:0000256" key="1">
    <source>
        <dbReference type="ARBA" id="ARBA00010928"/>
    </source>
</evidence>
<dbReference type="EMBL" id="PXYV01000080">
    <property type="protein sequence ID" value="PSR20176.1"/>
    <property type="molecule type" value="Genomic_DNA"/>
</dbReference>
<dbReference type="PANTHER" id="PTHR43377:SF2">
    <property type="entry name" value="BINDING ROSSMANN FOLD OXIDOREDUCTASE, PUTATIVE (AFU_ORTHOLOGUE AFUA_4G00560)-RELATED"/>
    <property type="match status" value="1"/>
</dbReference>
<dbReference type="PANTHER" id="PTHR43377">
    <property type="entry name" value="BILIVERDIN REDUCTASE A"/>
    <property type="match status" value="1"/>
</dbReference>
<protein>
    <submittedName>
        <fullName evidence="4">Gfo/Idh/MocA family oxidoreductase</fullName>
    </submittedName>
</protein>
<evidence type="ECO:0000259" key="2">
    <source>
        <dbReference type="Pfam" id="PF01408"/>
    </source>
</evidence>
<reference evidence="4 5" key="1">
    <citation type="journal article" date="2014" name="BMC Genomics">
        <title>Comparison of environmental and isolate Sulfobacillus genomes reveals diverse carbon, sulfur, nitrogen, and hydrogen metabolisms.</title>
        <authorList>
            <person name="Justice N.B."/>
            <person name="Norman A."/>
            <person name="Brown C.T."/>
            <person name="Singh A."/>
            <person name="Thomas B.C."/>
            <person name="Banfield J.F."/>
        </authorList>
    </citation>
    <scope>NUCLEOTIDE SEQUENCE [LARGE SCALE GENOMIC DNA]</scope>
    <source>
        <strain evidence="4">AMDSBA3</strain>
    </source>
</reference>
<accession>A0A2T2WD70</accession>
<proteinExistence type="inferred from homology"/>